<keyword evidence="1" id="KW-0472">Membrane</keyword>
<gene>
    <name evidence="2" type="ORF">C4520_02385</name>
</gene>
<reference evidence="2 3" key="1">
    <citation type="journal article" date="2017" name="ISME J.">
        <title>Energy and carbon metabolisms in a deep terrestrial subsurface fluid microbial community.</title>
        <authorList>
            <person name="Momper L."/>
            <person name="Jungbluth S.P."/>
            <person name="Lee M.D."/>
            <person name="Amend J.P."/>
        </authorList>
    </citation>
    <scope>NUCLEOTIDE SEQUENCE [LARGE SCALE GENOMIC DNA]</scope>
    <source>
        <strain evidence="2">SURF_5</strain>
    </source>
</reference>
<evidence type="ECO:0000256" key="1">
    <source>
        <dbReference type="SAM" id="Phobius"/>
    </source>
</evidence>
<protein>
    <submittedName>
        <fullName evidence="2">Uncharacterized protein</fullName>
    </submittedName>
</protein>
<sequence>MRFSKKKQDAIESYRQKITPVLEETLERKLEEMKREDKFPYNGEWLTIEEIREKQALARKLDRALVVDLMLLYLTIAFSFLGLFWILKNFFLPGT</sequence>
<proteinExistence type="predicted"/>
<dbReference type="Proteomes" id="UP000265882">
    <property type="component" value="Unassembled WGS sequence"/>
</dbReference>
<keyword evidence="1" id="KW-1133">Transmembrane helix</keyword>
<evidence type="ECO:0000313" key="2">
    <source>
        <dbReference type="EMBL" id="RJP25470.1"/>
    </source>
</evidence>
<feature type="transmembrane region" description="Helical" evidence="1">
    <location>
        <begin position="64"/>
        <end position="87"/>
    </location>
</feature>
<dbReference type="EMBL" id="QZKU01000022">
    <property type="protein sequence ID" value="RJP25470.1"/>
    <property type="molecule type" value="Genomic_DNA"/>
</dbReference>
<dbReference type="AlphaFoldDB" id="A0A3A4P7W2"/>
<name>A0A3A4P7W2_ABYX5</name>
<accession>A0A3A4P7W2</accession>
<keyword evidence="1" id="KW-0812">Transmembrane</keyword>
<comment type="caution">
    <text evidence="2">The sequence shown here is derived from an EMBL/GenBank/DDBJ whole genome shotgun (WGS) entry which is preliminary data.</text>
</comment>
<organism evidence="2 3">
    <name type="scientific">Abyssobacteria bacterium (strain SURF_5)</name>
    <dbReference type="NCBI Taxonomy" id="2093360"/>
    <lineage>
        <taxon>Bacteria</taxon>
        <taxon>Pseudomonadati</taxon>
        <taxon>Candidatus Hydrogenedentota</taxon>
        <taxon>Candidatus Abyssobacteria</taxon>
    </lineage>
</organism>
<evidence type="ECO:0000313" key="3">
    <source>
        <dbReference type="Proteomes" id="UP000265882"/>
    </source>
</evidence>